<gene>
    <name evidence="2" type="primary">6030867</name>
    <name evidence="1" type="ORF">CpipJ_CPIJ000076</name>
</gene>
<dbReference type="EMBL" id="DS231813">
    <property type="protein sequence ID" value="EDS25699.1"/>
    <property type="molecule type" value="Genomic_DNA"/>
</dbReference>
<dbReference type="AlphaFoldDB" id="B0VZC3"/>
<organism>
    <name type="scientific">Culex quinquefasciatus</name>
    <name type="common">Southern house mosquito</name>
    <name type="synonym">Culex pungens</name>
    <dbReference type="NCBI Taxonomy" id="7176"/>
    <lineage>
        <taxon>Eukaryota</taxon>
        <taxon>Metazoa</taxon>
        <taxon>Ecdysozoa</taxon>
        <taxon>Arthropoda</taxon>
        <taxon>Hexapoda</taxon>
        <taxon>Insecta</taxon>
        <taxon>Pterygota</taxon>
        <taxon>Neoptera</taxon>
        <taxon>Endopterygota</taxon>
        <taxon>Diptera</taxon>
        <taxon>Nematocera</taxon>
        <taxon>Culicoidea</taxon>
        <taxon>Culicidae</taxon>
        <taxon>Culicinae</taxon>
        <taxon>Culicini</taxon>
        <taxon>Culex</taxon>
        <taxon>Culex</taxon>
    </lineage>
</organism>
<reference evidence="1" key="1">
    <citation type="submission" date="2007-03" db="EMBL/GenBank/DDBJ databases">
        <title>Annotation of Culex pipiens quinquefasciatus.</title>
        <authorList>
            <consortium name="The Broad Institute Genome Sequencing Platform"/>
            <person name="Atkinson P.W."/>
            <person name="Hemingway J."/>
            <person name="Christensen B.M."/>
            <person name="Higgs S."/>
            <person name="Kodira C."/>
            <person name="Hannick L."/>
            <person name="Megy K."/>
            <person name="O'Leary S."/>
            <person name="Pearson M."/>
            <person name="Haas B.J."/>
            <person name="Mauceli E."/>
            <person name="Wortman J.R."/>
            <person name="Lee N.H."/>
            <person name="Guigo R."/>
            <person name="Stanke M."/>
            <person name="Alvarado L."/>
            <person name="Amedeo P."/>
            <person name="Antoine C.H."/>
            <person name="Arensburger P."/>
            <person name="Bidwell S.L."/>
            <person name="Crawford M."/>
            <person name="Camaro F."/>
            <person name="Devon K."/>
            <person name="Engels R."/>
            <person name="Hammond M."/>
            <person name="Howarth C."/>
            <person name="Koehrsen M."/>
            <person name="Lawson D."/>
            <person name="Montgomery P."/>
            <person name="Nene V."/>
            <person name="Nusbaum C."/>
            <person name="Puiu D."/>
            <person name="Romero-Severson J."/>
            <person name="Severson D.W."/>
            <person name="Shumway M."/>
            <person name="Sisk P."/>
            <person name="Stolte C."/>
            <person name="Zeng Q."/>
            <person name="Eisenstadt E."/>
            <person name="Fraser-Liggett C."/>
            <person name="Strausberg R."/>
            <person name="Galagan J."/>
            <person name="Birren B."/>
            <person name="Collins F.H."/>
        </authorList>
    </citation>
    <scope>NUCLEOTIDE SEQUENCE [LARGE SCALE GENOMIC DNA]</scope>
    <source>
        <strain evidence="1">JHB</strain>
    </source>
</reference>
<proteinExistence type="predicted"/>
<dbReference type="EnsemblMetazoa" id="CPIJ000076-RA">
    <property type="protein sequence ID" value="CPIJ000076-PA"/>
    <property type="gene ID" value="CPIJ000076"/>
</dbReference>
<dbReference type="VEuPathDB" id="VectorBase:CPIJ000076"/>
<protein>
    <submittedName>
        <fullName evidence="1 2">Uncharacterized protein</fullName>
    </submittedName>
</protein>
<name>B0VZC3_CULQU</name>
<keyword evidence="3" id="KW-1185">Reference proteome</keyword>
<evidence type="ECO:0000313" key="2">
    <source>
        <dbReference type="EnsemblMetazoa" id="CPIJ000076-PA"/>
    </source>
</evidence>
<sequence>MSLYVFRKIIEISRDAQKQFILMNVTIVAEMCPTLVTHDGKIQIKVNCH</sequence>
<dbReference type="KEGG" id="cqu:CpipJ_CPIJ000076"/>
<evidence type="ECO:0000313" key="3">
    <source>
        <dbReference type="Proteomes" id="UP000002320"/>
    </source>
</evidence>
<accession>B0VZC3</accession>
<reference evidence="2" key="2">
    <citation type="submission" date="2021-02" db="UniProtKB">
        <authorList>
            <consortium name="EnsemblMetazoa"/>
        </authorList>
    </citation>
    <scope>IDENTIFICATION</scope>
    <source>
        <strain evidence="2">JHB</strain>
    </source>
</reference>
<evidence type="ECO:0000313" key="1">
    <source>
        <dbReference type="EMBL" id="EDS25699.1"/>
    </source>
</evidence>
<dbReference type="HOGENOM" id="CLU_3144285_0_0_1"/>
<dbReference type="InParanoid" id="B0VZC3"/>
<dbReference type="Proteomes" id="UP000002320">
    <property type="component" value="Unassembled WGS sequence"/>
</dbReference>